<sequence>MTGARPPRRAACLAALLAAAAVPGLAAAATLKATLIAPQDDPRLERSRVERAYLGHPTGPASDGVGVALEEGRFELDAAGHEVALDTAEAASLEAARAAAQKAEQAGAAVLLTDLSAAWTLAVADAVKLPVLNIGAADDRLRQQDCRARLYHLLPSERMRTDALAQLLVSRKWSKVLLLAGQGAADQARAAAAQASLKRYGLQLVANKPYKLSADPRERDLANPLLLTAGSTYDVVWVVDSDGEFARTLPYRTVLPRPVVGDAGLVALGWHAQFERYGAPQVARRFAKAAKRPMTANDWAAWMAGKALVALATSAPPGKAVAAAAWTQALPGLSLDGSKGTPLGFRPWDGQLRQTLLLTDGQGVVAQAPVEGLLHPTNTLDTLGADGPEKLCKAAR</sequence>
<name>A0AAW9Q0Y4_9BURK</name>
<dbReference type="InterPro" id="IPR028082">
    <property type="entry name" value="Peripla_BP_I"/>
</dbReference>
<organism evidence="5 6">
    <name type="scientific">Aquincola agrisoli</name>
    <dbReference type="NCBI Taxonomy" id="3119538"/>
    <lineage>
        <taxon>Bacteria</taxon>
        <taxon>Pseudomonadati</taxon>
        <taxon>Pseudomonadota</taxon>
        <taxon>Betaproteobacteria</taxon>
        <taxon>Burkholderiales</taxon>
        <taxon>Sphaerotilaceae</taxon>
        <taxon>Aquincola</taxon>
    </lineage>
</organism>
<dbReference type="InterPro" id="IPR028081">
    <property type="entry name" value="Leu-bd"/>
</dbReference>
<keyword evidence="2 3" id="KW-0732">Signal</keyword>
<evidence type="ECO:0000313" key="5">
    <source>
        <dbReference type="EMBL" id="MEF7613014.1"/>
    </source>
</evidence>
<feature type="domain" description="Leucine-binding protein" evidence="4">
    <location>
        <begin position="83"/>
        <end position="241"/>
    </location>
</feature>
<evidence type="ECO:0000256" key="1">
    <source>
        <dbReference type="ARBA" id="ARBA00010062"/>
    </source>
</evidence>
<reference evidence="5 6" key="1">
    <citation type="submission" date="2024-02" db="EMBL/GenBank/DDBJ databases">
        <title>Genome sequence of Aquincola sp. MAHUQ-54.</title>
        <authorList>
            <person name="Huq M.A."/>
        </authorList>
    </citation>
    <scope>NUCLEOTIDE SEQUENCE [LARGE SCALE GENOMIC DNA]</scope>
    <source>
        <strain evidence="5 6">MAHUQ-54</strain>
    </source>
</reference>
<evidence type="ECO:0000259" key="4">
    <source>
        <dbReference type="Pfam" id="PF13458"/>
    </source>
</evidence>
<keyword evidence="6" id="KW-1185">Reference proteome</keyword>
<accession>A0AAW9Q0Y4</accession>
<feature type="signal peptide" evidence="3">
    <location>
        <begin position="1"/>
        <end position="28"/>
    </location>
</feature>
<comment type="caution">
    <text evidence="5">The sequence shown here is derived from an EMBL/GenBank/DDBJ whole genome shotgun (WGS) entry which is preliminary data.</text>
</comment>
<dbReference type="Gene3D" id="3.40.50.2300">
    <property type="match status" value="2"/>
</dbReference>
<gene>
    <name evidence="5" type="ORF">V4F39_03755</name>
</gene>
<evidence type="ECO:0000313" key="6">
    <source>
        <dbReference type="Proteomes" id="UP001336250"/>
    </source>
</evidence>
<dbReference type="EMBL" id="JAZIBG010000009">
    <property type="protein sequence ID" value="MEF7613014.1"/>
    <property type="molecule type" value="Genomic_DNA"/>
</dbReference>
<dbReference type="RefSeq" id="WP_332287930.1">
    <property type="nucleotide sequence ID" value="NZ_JAZIBG010000009.1"/>
</dbReference>
<proteinExistence type="inferred from homology"/>
<feature type="chain" id="PRO_5043477316" evidence="3">
    <location>
        <begin position="29"/>
        <end position="396"/>
    </location>
</feature>
<evidence type="ECO:0000256" key="2">
    <source>
        <dbReference type="ARBA" id="ARBA00022729"/>
    </source>
</evidence>
<comment type="similarity">
    <text evidence="1">Belongs to the leucine-binding protein family.</text>
</comment>
<dbReference type="AlphaFoldDB" id="A0AAW9Q0Y4"/>
<evidence type="ECO:0000256" key="3">
    <source>
        <dbReference type="SAM" id="SignalP"/>
    </source>
</evidence>
<dbReference type="SUPFAM" id="SSF53822">
    <property type="entry name" value="Periplasmic binding protein-like I"/>
    <property type="match status" value="1"/>
</dbReference>
<protein>
    <submittedName>
        <fullName evidence="5">Branched-chain amino acid ABC transporter substrate-binding protein</fullName>
    </submittedName>
</protein>
<dbReference type="Proteomes" id="UP001336250">
    <property type="component" value="Unassembled WGS sequence"/>
</dbReference>
<dbReference type="Pfam" id="PF13458">
    <property type="entry name" value="Peripla_BP_6"/>
    <property type="match status" value="1"/>
</dbReference>